<dbReference type="GO" id="GO:0140359">
    <property type="term" value="F:ABC-type transporter activity"/>
    <property type="evidence" value="ECO:0007669"/>
    <property type="project" value="InterPro"/>
</dbReference>
<evidence type="ECO:0000259" key="6">
    <source>
        <dbReference type="PROSITE" id="PS51012"/>
    </source>
</evidence>
<dbReference type="InterPro" id="IPR013525">
    <property type="entry name" value="ABC2_TM"/>
</dbReference>
<evidence type="ECO:0000313" key="8">
    <source>
        <dbReference type="Proteomes" id="UP000306145"/>
    </source>
</evidence>
<feature type="transmembrane region" description="Helical" evidence="5">
    <location>
        <begin position="120"/>
        <end position="146"/>
    </location>
</feature>
<feature type="domain" description="ABC transmembrane type-2" evidence="6">
    <location>
        <begin position="322"/>
        <end position="549"/>
    </location>
</feature>
<evidence type="ECO:0000256" key="5">
    <source>
        <dbReference type="RuleBase" id="RU361157"/>
    </source>
</evidence>
<sequence length="552" mass="56852">MATDTMQLPAARAGQRLGAPGLVATLTGQGLRSFSRNPTAVFFTLAMPLFFLAIIGALFGDVRVGPGGDVRLAQFFAPAMAVFGAVEAAFCVLAVDTALLRERGILLRMRGTPAPPWAILVGRIGAAAVVAMVSAAVVVTAGVALYGVRVNWRSLPAAFATLLLGVACFAALGLAVVTVVRTSVAAQAFTNGVLIPLAFISDIFAMSTSMPVWLERLGSALPLKHFATAFAHSIDPSASGAGLPADHLAVLAGWGIGATLIAWRWLAWEPRGSGGAVAGGVAAPERGRVKPLRAVRVRRPSPWTSVRIQAGYALTGLIRDATAVFFTVIFPMLLVALMPVLTAGGADQRTEVARLMLPAMSAYGIAVAAYVTLPSGVAEARERGALRRLRGTPMPPWAYLAGRVAAALLVAAATVLGAAAVAVVGYGVRIEAGRLPAALVAIAVSVGCFAALGFAVLALVRRSQAITALTLGTLLPLSFFSDVFVIGADLPKALDVLGDIFPLKHAVHALAESLSAASTGAGFAWGDLAVLAAWSVAGMLVARRMSWRAEAS</sequence>
<feature type="transmembrane region" description="Helical" evidence="5">
    <location>
        <begin position="158"/>
        <end position="180"/>
    </location>
</feature>
<evidence type="ECO:0000256" key="4">
    <source>
        <dbReference type="ARBA" id="ARBA00023136"/>
    </source>
</evidence>
<feature type="transmembrane region" description="Helical" evidence="5">
    <location>
        <begin position="438"/>
        <end position="459"/>
    </location>
</feature>
<accession>A0A5C4QWB6</accession>
<keyword evidence="3 5" id="KW-1133">Transmembrane helix</keyword>
<evidence type="ECO:0000256" key="2">
    <source>
        <dbReference type="ARBA" id="ARBA00022692"/>
    </source>
</evidence>
<dbReference type="RefSeq" id="WP_139583795.1">
    <property type="nucleotide sequence ID" value="NZ_VDFY01000115.1"/>
</dbReference>
<keyword evidence="5" id="KW-0813">Transport</keyword>
<dbReference type="EMBL" id="VDFY01000115">
    <property type="protein sequence ID" value="TNH30263.1"/>
    <property type="molecule type" value="Genomic_DNA"/>
</dbReference>
<dbReference type="PROSITE" id="PS51012">
    <property type="entry name" value="ABC_TM2"/>
    <property type="match status" value="2"/>
</dbReference>
<feature type="domain" description="ABC transmembrane type-2" evidence="6">
    <location>
        <begin position="39"/>
        <end position="269"/>
    </location>
</feature>
<name>A0A5C4QWB6_9ACTN</name>
<feature type="transmembrane region" description="Helical" evidence="5">
    <location>
        <begin position="40"/>
        <end position="59"/>
    </location>
</feature>
<dbReference type="Pfam" id="PF01061">
    <property type="entry name" value="ABC2_membrane"/>
    <property type="match status" value="1"/>
</dbReference>
<dbReference type="PANTHER" id="PTHR43229">
    <property type="entry name" value="NODULATION PROTEIN J"/>
    <property type="match status" value="1"/>
</dbReference>
<comment type="similarity">
    <text evidence="5">Belongs to the ABC-2 integral membrane protein family.</text>
</comment>
<feature type="transmembrane region" description="Helical" evidence="5">
    <location>
        <begin position="192"/>
        <end position="214"/>
    </location>
</feature>
<evidence type="ECO:0000256" key="1">
    <source>
        <dbReference type="ARBA" id="ARBA00004141"/>
    </source>
</evidence>
<gene>
    <name evidence="7" type="ORF">FHG89_08400</name>
</gene>
<comment type="caution">
    <text evidence="7">The sequence shown here is derived from an EMBL/GenBank/DDBJ whole genome shotgun (WGS) entry which is preliminary data.</text>
</comment>
<feature type="transmembrane region" description="Helical" evidence="5">
    <location>
        <begin position="323"/>
        <end position="343"/>
    </location>
</feature>
<keyword evidence="8" id="KW-1185">Reference proteome</keyword>
<feature type="transmembrane region" description="Helical" evidence="5">
    <location>
        <begin position="248"/>
        <end position="266"/>
    </location>
</feature>
<feature type="transmembrane region" description="Helical" evidence="5">
    <location>
        <begin position="79"/>
        <end position="99"/>
    </location>
</feature>
<keyword evidence="4 5" id="KW-0472">Membrane</keyword>
<dbReference type="Proteomes" id="UP000306145">
    <property type="component" value="Unassembled WGS sequence"/>
</dbReference>
<feature type="transmembrane region" description="Helical" evidence="5">
    <location>
        <begin position="523"/>
        <end position="542"/>
    </location>
</feature>
<dbReference type="GO" id="GO:0005886">
    <property type="term" value="C:plasma membrane"/>
    <property type="evidence" value="ECO:0007669"/>
    <property type="project" value="UniProtKB-SubCell"/>
</dbReference>
<reference evidence="7 8" key="1">
    <citation type="submission" date="2019-06" db="EMBL/GenBank/DDBJ databases">
        <title>Micromonospora ordensis sp. nov., isolated from deep marine sediment.</title>
        <authorList>
            <person name="Veyisoglu A."/>
            <person name="Carro L."/>
            <person name="Klenk H.-P."/>
            <person name="Sahin N."/>
        </authorList>
    </citation>
    <scope>NUCLEOTIDE SEQUENCE [LARGE SCALE GENOMIC DNA]</scope>
    <source>
        <strain evidence="7 8">S2509</strain>
    </source>
</reference>
<proteinExistence type="inferred from homology"/>
<comment type="subcellular location">
    <subcellularLocation>
        <location evidence="5">Cell membrane</location>
        <topology evidence="5">Multi-pass membrane protein</topology>
    </subcellularLocation>
    <subcellularLocation>
        <location evidence="1">Membrane</location>
        <topology evidence="1">Multi-pass membrane protein</topology>
    </subcellularLocation>
</comment>
<comment type="caution">
    <text evidence="5">Lacks conserved residue(s) required for the propagation of feature annotation.</text>
</comment>
<dbReference type="OrthoDB" id="9786643at2"/>
<dbReference type="Pfam" id="PF12698">
    <property type="entry name" value="ABC2_membrane_3"/>
    <property type="match status" value="1"/>
</dbReference>
<feature type="transmembrane region" description="Helical" evidence="5">
    <location>
        <begin position="466"/>
        <end position="488"/>
    </location>
</feature>
<organism evidence="7 8">
    <name type="scientific">Micromonospora orduensis</name>
    <dbReference type="NCBI Taxonomy" id="1420891"/>
    <lineage>
        <taxon>Bacteria</taxon>
        <taxon>Bacillati</taxon>
        <taxon>Actinomycetota</taxon>
        <taxon>Actinomycetes</taxon>
        <taxon>Micromonosporales</taxon>
        <taxon>Micromonosporaceae</taxon>
        <taxon>Micromonospora</taxon>
    </lineage>
</organism>
<dbReference type="PANTHER" id="PTHR43229:SF2">
    <property type="entry name" value="NODULATION PROTEIN J"/>
    <property type="match status" value="1"/>
</dbReference>
<protein>
    <recommendedName>
        <fullName evidence="5">Transport permease protein</fullName>
    </recommendedName>
</protein>
<evidence type="ECO:0000256" key="3">
    <source>
        <dbReference type="ARBA" id="ARBA00022989"/>
    </source>
</evidence>
<feature type="transmembrane region" description="Helical" evidence="5">
    <location>
        <begin position="397"/>
        <end position="426"/>
    </location>
</feature>
<dbReference type="AlphaFoldDB" id="A0A5C4QWB6"/>
<dbReference type="InterPro" id="IPR051784">
    <property type="entry name" value="Nod_factor_ABC_transporter"/>
</dbReference>
<evidence type="ECO:0000313" key="7">
    <source>
        <dbReference type="EMBL" id="TNH30263.1"/>
    </source>
</evidence>
<keyword evidence="2 5" id="KW-0812">Transmembrane</keyword>
<dbReference type="InterPro" id="IPR047817">
    <property type="entry name" value="ABC2_TM_bact-type"/>
</dbReference>
<keyword evidence="5" id="KW-1003">Cell membrane</keyword>
<feature type="transmembrane region" description="Helical" evidence="5">
    <location>
        <begin position="355"/>
        <end position="377"/>
    </location>
</feature>